<evidence type="ECO:0000313" key="2">
    <source>
        <dbReference type="EMBL" id="WMV24630.1"/>
    </source>
</evidence>
<dbReference type="Pfam" id="PF13966">
    <property type="entry name" value="zf-RVT"/>
    <property type="match status" value="1"/>
</dbReference>
<name>A0AAF0QP04_SOLVR</name>
<reference evidence="2" key="1">
    <citation type="submission" date="2023-08" db="EMBL/GenBank/DDBJ databases">
        <title>A de novo genome assembly of Solanum verrucosum Schlechtendal, a Mexican diploid species geographically isolated from the other diploid A-genome species in potato relatives.</title>
        <authorList>
            <person name="Hosaka K."/>
        </authorList>
    </citation>
    <scope>NUCLEOTIDE SEQUENCE</scope>
    <source>
        <tissue evidence="2">Young leaves</tissue>
    </source>
</reference>
<sequence length="131" mass="15548">MRQQHPELFTLSQQQHATVAMMWTGQGWNLFLRRHLNDWEMERVAEFYNSVAGFNNLNGEEDRLEWSKDKNGKFSVNSAYKELNSAVVKERDWPWMMIWKPKIPYKVNCFTWLLAKEAVLTQENPLKGVVN</sequence>
<protein>
    <recommendedName>
        <fullName evidence="1">Reverse transcriptase zinc-binding domain-containing protein</fullName>
    </recommendedName>
</protein>
<dbReference type="InterPro" id="IPR026960">
    <property type="entry name" value="RVT-Znf"/>
</dbReference>
<dbReference type="Proteomes" id="UP001234989">
    <property type="component" value="Chromosome 4"/>
</dbReference>
<evidence type="ECO:0000313" key="3">
    <source>
        <dbReference type="Proteomes" id="UP001234989"/>
    </source>
</evidence>
<gene>
    <name evidence="2" type="ORF">MTR67_018015</name>
</gene>
<evidence type="ECO:0000259" key="1">
    <source>
        <dbReference type="Pfam" id="PF13966"/>
    </source>
</evidence>
<accession>A0AAF0QP04</accession>
<dbReference type="PANTHER" id="PTHR36617:SF16">
    <property type="entry name" value="OS04G0516500 PROTEIN"/>
    <property type="match status" value="1"/>
</dbReference>
<organism evidence="2 3">
    <name type="scientific">Solanum verrucosum</name>
    <dbReference type="NCBI Taxonomy" id="315347"/>
    <lineage>
        <taxon>Eukaryota</taxon>
        <taxon>Viridiplantae</taxon>
        <taxon>Streptophyta</taxon>
        <taxon>Embryophyta</taxon>
        <taxon>Tracheophyta</taxon>
        <taxon>Spermatophyta</taxon>
        <taxon>Magnoliopsida</taxon>
        <taxon>eudicotyledons</taxon>
        <taxon>Gunneridae</taxon>
        <taxon>Pentapetalae</taxon>
        <taxon>asterids</taxon>
        <taxon>lamiids</taxon>
        <taxon>Solanales</taxon>
        <taxon>Solanaceae</taxon>
        <taxon>Solanoideae</taxon>
        <taxon>Solaneae</taxon>
        <taxon>Solanum</taxon>
    </lineage>
</organism>
<keyword evidence="3" id="KW-1185">Reference proteome</keyword>
<proteinExistence type="predicted"/>
<dbReference type="PANTHER" id="PTHR36617">
    <property type="entry name" value="PROTEIN, PUTATIVE-RELATED"/>
    <property type="match status" value="1"/>
</dbReference>
<dbReference type="AlphaFoldDB" id="A0AAF0QP04"/>
<dbReference type="EMBL" id="CP133615">
    <property type="protein sequence ID" value="WMV24630.1"/>
    <property type="molecule type" value="Genomic_DNA"/>
</dbReference>
<feature type="domain" description="Reverse transcriptase zinc-binding" evidence="1">
    <location>
        <begin position="74"/>
        <end position="124"/>
    </location>
</feature>